<evidence type="ECO:0000259" key="1">
    <source>
        <dbReference type="Pfam" id="PF22743"/>
    </source>
</evidence>
<evidence type="ECO:0000313" key="2">
    <source>
        <dbReference type="EMBL" id="MDF2255988.1"/>
    </source>
</evidence>
<protein>
    <recommendedName>
        <fullName evidence="1">PspA-associated domain-containing protein</fullName>
    </recommendedName>
</protein>
<dbReference type="RefSeq" id="WP_275811473.1">
    <property type="nucleotide sequence ID" value="NZ_BAAANM010000018.1"/>
</dbReference>
<reference evidence="2 3" key="1">
    <citation type="submission" date="2023-03" db="EMBL/GenBank/DDBJ databases">
        <title>Draft genome sequence of type strain Streptomyces ferralitis JCM 14344.</title>
        <authorList>
            <person name="Klaysubun C."/>
            <person name="Duangmal K."/>
        </authorList>
    </citation>
    <scope>NUCLEOTIDE SEQUENCE [LARGE SCALE GENOMIC DNA]</scope>
    <source>
        <strain evidence="2 3">JCM 14344</strain>
    </source>
</reference>
<dbReference type="Pfam" id="PF22743">
    <property type="entry name" value="PspAA"/>
    <property type="match status" value="1"/>
</dbReference>
<name>A0ABT5YWZ3_9ACTN</name>
<gene>
    <name evidence="2" type="ORF">P2L57_09700</name>
</gene>
<evidence type="ECO:0000313" key="3">
    <source>
        <dbReference type="Proteomes" id="UP001220022"/>
    </source>
</evidence>
<proteinExistence type="predicted"/>
<dbReference type="Proteomes" id="UP001220022">
    <property type="component" value="Unassembled WGS sequence"/>
</dbReference>
<accession>A0ABT5YWZ3</accession>
<keyword evidence="3" id="KW-1185">Reference proteome</keyword>
<comment type="caution">
    <text evidence="2">The sequence shown here is derived from an EMBL/GenBank/DDBJ whole genome shotgun (WGS) entry which is preliminary data.</text>
</comment>
<sequence length="92" mass="9673">MIVRILGAGQHGIAETHLDELNQLDTRLQNAVGAANEQAFAAASRVLPATVHRLGTPLPAETPAPSVPVLPEHDTGLGRMHALLANASLIMR</sequence>
<dbReference type="EMBL" id="JARHTQ010000005">
    <property type="protein sequence ID" value="MDF2255988.1"/>
    <property type="molecule type" value="Genomic_DNA"/>
</dbReference>
<dbReference type="InterPro" id="IPR054437">
    <property type="entry name" value="PspA-assoc_dom"/>
</dbReference>
<feature type="domain" description="PspA-associated" evidence="1">
    <location>
        <begin position="1"/>
        <end position="90"/>
    </location>
</feature>
<organism evidence="2 3">
    <name type="scientific">Streptantibioticus ferralitis</name>
    <dbReference type="NCBI Taxonomy" id="236510"/>
    <lineage>
        <taxon>Bacteria</taxon>
        <taxon>Bacillati</taxon>
        <taxon>Actinomycetota</taxon>
        <taxon>Actinomycetes</taxon>
        <taxon>Kitasatosporales</taxon>
        <taxon>Streptomycetaceae</taxon>
        <taxon>Streptantibioticus</taxon>
    </lineage>
</organism>